<keyword evidence="2" id="KW-1133">Transmembrane helix</keyword>
<comment type="caution">
    <text evidence="3">The sequence shown here is derived from an EMBL/GenBank/DDBJ whole genome shotgun (WGS) entry which is preliminary data.</text>
</comment>
<evidence type="ECO:0000313" key="3">
    <source>
        <dbReference type="EMBL" id="KAF6220227.1"/>
    </source>
</evidence>
<proteinExistence type="predicted"/>
<keyword evidence="2" id="KW-0812">Transmembrane</keyword>
<keyword evidence="2" id="KW-0472">Membrane</keyword>
<name>A0A8H6CB80_9LECA</name>
<feature type="compositionally biased region" description="Basic and acidic residues" evidence="1">
    <location>
        <begin position="70"/>
        <end position="81"/>
    </location>
</feature>
<gene>
    <name evidence="3" type="ORF">HO133_003359</name>
</gene>
<feature type="compositionally biased region" description="Basic residues" evidence="1">
    <location>
        <begin position="26"/>
        <end position="44"/>
    </location>
</feature>
<dbReference type="EMBL" id="JACCJB010000017">
    <property type="protein sequence ID" value="KAF6220227.1"/>
    <property type="molecule type" value="Genomic_DNA"/>
</dbReference>
<dbReference type="AlphaFoldDB" id="A0A8H6CB80"/>
<accession>A0A8H6CB80</accession>
<feature type="transmembrane region" description="Helical" evidence="2">
    <location>
        <begin position="259"/>
        <end position="277"/>
    </location>
</feature>
<sequence length="357" mass="40594">MIRPTTPSNQPQLSTPPRSTTFPTKPAHRHHIPHHPHRVHHQHHDKSVPQSAILPATSNPFGDFLSKTNSRIDGRVDDGKSPSRGLEQPQVNERASEVKEAEKEREREREAWKEVERLRVRRDAADDDLRTRLTTLSTLSTTTTRRLDYTYYSLLSSTSSLASAVSSLSSLSTQTSTLQTRFTSLSSSLTSEITTQISSSDKSFDAQAGRISQLETRIKEGMEKVGTLGERLHGVREKVERSSLQDRESRRIIGRRLKMLWGALGLLIGLLLILTATRQWRRDKYVMTDEVVHLGNRTEVFEDVVGIRQGKWEQRRERQRDDEGWRPGGQTKKRVEDTTARSSAVDADATLRLFDEL</sequence>
<feature type="compositionally biased region" description="Polar residues" evidence="1">
    <location>
        <begin position="1"/>
        <end position="23"/>
    </location>
</feature>
<evidence type="ECO:0000256" key="2">
    <source>
        <dbReference type="SAM" id="Phobius"/>
    </source>
</evidence>
<keyword evidence="4" id="KW-1185">Reference proteome</keyword>
<feature type="compositionally biased region" description="Polar residues" evidence="1">
    <location>
        <begin position="56"/>
        <end position="69"/>
    </location>
</feature>
<dbReference type="RefSeq" id="XP_037149662.1">
    <property type="nucleotide sequence ID" value="XM_037294281.1"/>
</dbReference>
<feature type="region of interest" description="Disordered" evidence="1">
    <location>
        <begin position="1"/>
        <end position="110"/>
    </location>
</feature>
<feature type="region of interest" description="Disordered" evidence="1">
    <location>
        <begin position="315"/>
        <end position="341"/>
    </location>
</feature>
<dbReference type="Proteomes" id="UP000593566">
    <property type="component" value="Unassembled WGS sequence"/>
</dbReference>
<evidence type="ECO:0000313" key="4">
    <source>
        <dbReference type="Proteomes" id="UP000593566"/>
    </source>
</evidence>
<evidence type="ECO:0000256" key="1">
    <source>
        <dbReference type="SAM" id="MobiDB-lite"/>
    </source>
</evidence>
<feature type="compositionally biased region" description="Basic and acidic residues" evidence="1">
    <location>
        <begin position="315"/>
        <end position="325"/>
    </location>
</feature>
<reference evidence="3 4" key="1">
    <citation type="journal article" date="2020" name="Genomics">
        <title>Complete, high-quality genomes from long-read metagenomic sequencing of two wolf lichen thalli reveals enigmatic genome architecture.</title>
        <authorList>
            <person name="McKenzie S.K."/>
            <person name="Walston R.F."/>
            <person name="Allen J.L."/>
        </authorList>
    </citation>
    <scope>NUCLEOTIDE SEQUENCE [LARGE SCALE GENOMIC DNA]</scope>
    <source>
        <strain evidence="3">WasteWater1</strain>
    </source>
</reference>
<feature type="compositionally biased region" description="Basic and acidic residues" evidence="1">
    <location>
        <begin position="94"/>
        <end position="110"/>
    </location>
</feature>
<dbReference type="GeneID" id="59331770"/>
<protein>
    <submittedName>
        <fullName evidence="3">Uncharacterized protein</fullName>
    </submittedName>
</protein>
<organism evidence="3 4">
    <name type="scientific">Letharia lupina</name>
    <dbReference type="NCBI Taxonomy" id="560253"/>
    <lineage>
        <taxon>Eukaryota</taxon>
        <taxon>Fungi</taxon>
        <taxon>Dikarya</taxon>
        <taxon>Ascomycota</taxon>
        <taxon>Pezizomycotina</taxon>
        <taxon>Lecanoromycetes</taxon>
        <taxon>OSLEUM clade</taxon>
        <taxon>Lecanoromycetidae</taxon>
        <taxon>Lecanorales</taxon>
        <taxon>Lecanorineae</taxon>
        <taxon>Parmeliaceae</taxon>
        <taxon>Letharia</taxon>
    </lineage>
</organism>